<dbReference type="RefSeq" id="XP_062636037.1">
    <property type="nucleotide sequence ID" value="XM_062784096.1"/>
</dbReference>
<organism evidence="2 3">
    <name type="scientific">Dichotomopilus funicola</name>
    <dbReference type="NCBI Taxonomy" id="1934379"/>
    <lineage>
        <taxon>Eukaryota</taxon>
        <taxon>Fungi</taxon>
        <taxon>Dikarya</taxon>
        <taxon>Ascomycota</taxon>
        <taxon>Pezizomycotina</taxon>
        <taxon>Sordariomycetes</taxon>
        <taxon>Sordariomycetidae</taxon>
        <taxon>Sordariales</taxon>
        <taxon>Chaetomiaceae</taxon>
        <taxon>Dichotomopilus</taxon>
    </lineage>
</organism>
<dbReference type="EMBL" id="MU853594">
    <property type="protein sequence ID" value="KAK4142666.1"/>
    <property type="molecule type" value="Genomic_DNA"/>
</dbReference>
<reference evidence="2" key="2">
    <citation type="submission" date="2023-05" db="EMBL/GenBank/DDBJ databases">
        <authorList>
            <consortium name="Lawrence Berkeley National Laboratory"/>
            <person name="Steindorff A."/>
            <person name="Hensen N."/>
            <person name="Bonometti L."/>
            <person name="Westerberg I."/>
            <person name="Brannstrom I.O."/>
            <person name="Guillou S."/>
            <person name="Cros-Aarteil S."/>
            <person name="Calhoun S."/>
            <person name="Haridas S."/>
            <person name="Kuo A."/>
            <person name="Mondo S."/>
            <person name="Pangilinan J."/>
            <person name="Riley R."/>
            <person name="Labutti K."/>
            <person name="Andreopoulos B."/>
            <person name="Lipzen A."/>
            <person name="Chen C."/>
            <person name="Yanf M."/>
            <person name="Daum C."/>
            <person name="Ng V."/>
            <person name="Clum A."/>
            <person name="Ohm R."/>
            <person name="Martin F."/>
            <person name="Silar P."/>
            <person name="Natvig D."/>
            <person name="Lalanne C."/>
            <person name="Gautier V."/>
            <person name="Ament-Velasquez S.L."/>
            <person name="Kruys A."/>
            <person name="Hutchinson M.I."/>
            <person name="Powell A.J."/>
            <person name="Barry K."/>
            <person name="Miller A.N."/>
            <person name="Grigoriev I.V."/>
            <person name="Debuchy R."/>
            <person name="Gladieux P."/>
            <person name="Thoren M.H."/>
            <person name="Johannesson H."/>
        </authorList>
    </citation>
    <scope>NUCLEOTIDE SEQUENCE</scope>
    <source>
        <strain evidence="2">CBS 141.50</strain>
    </source>
</reference>
<dbReference type="InterPro" id="IPR046676">
    <property type="entry name" value="DUF6546"/>
</dbReference>
<keyword evidence="3" id="KW-1185">Reference proteome</keyword>
<reference evidence="2" key="1">
    <citation type="journal article" date="2023" name="Mol. Phylogenet. Evol.">
        <title>Genome-scale phylogeny and comparative genomics of the fungal order Sordariales.</title>
        <authorList>
            <person name="Hensen N."/>
            <person name="Bonometti L."/>
            <person name="Westerberg I."/>
            <person name="Brannstrom I.O."/>
            <person name="Guillou S."/>
            <person name="Cros-Aarteil S."/>
            <person name="Calhoun S."/>
            <person name="Haridas S."/>
            <person name="Kuo A."/>
            <person name="Mondo S."/>
            <person name="Pangilinan J."/>
            <person name="Riley R."/>
            <person name="LaButti K."/>
            <person name="Andreopoulos B."/>
            <person name="Lipzen A."/>
            <person name="Chen C."/>
            <person name="Yan M."/>
            <person name="Daum C."/>
            <person name="Ng V."/>
            <person name="Clum A."/>
            <person name="Steindorff A."/>
            <person name="Ohm R.A."/>
            <person name="Martin F."/>
            <person name="Silar P."/>
            <person name="Natvig D.O."/>
            <person name="Lalanne C."/>
            <person name="Gautier V."/>
            <person name="Ament-Velasquez S.L."/>
            <person name="Kruys A."/>
            <person name="Hutchinson M.I."/>
            <person name="Powell A.J."/>
            <person name="Barry K."/>
            <person name="Miller A.N."/>
            <person name="Grigoriev I.V."/>
            <person name="Debuchy R."/>
            <person name="Gladieux P."/>
            <person name="Hiltunen Thoren M."/>
            <person name="Johannesson H."/>
        </authorList>
    </citation>
    <scope>NUCLEOTIDE SEQUENCE</scope>
    <source>
        <strain evidence="2">CBS 141.50</strain>
    </source>
</reference>
<sequence>MCLYDHIHEGGLASYASVCKEWMDVIEKTNFSRLRLRPSCLDDLKHMVSRRKRLVRHIWLNIELRSYTCRSCQWPESASWSSSNNSIITTWDATGDGLTLELSTHSPSDAEHWFKGSYFGTEDEDGNVIFESENQAQERIHDPRHGWVDGQQVASPTQLAVQRLYGWVWLSFKEELPILHVVTKLAHLPKALKRLSIFEDYNDGFIKLFQGASILQADPIRIANPTVSAAFAYRSLDLEQISVSFMVDAQHFFQARQPLWRWNRLRSLVLTSRTLTPTVDWRDVCDLLKDAGVAALYMPKLQTMVLWNGGKGEACAFIYRRDIEKPSIIWRSTWVMNLGEPLCRCIIGSHGDAISQLGLPHEVIDPVSLWQIRKEGSMGRSRTVP</sequence>
<gene>
    <name evidence="2" type="ORF">C8A04DRAFT_38061</name>
</gene>
<comment type="caution">
    <text evidence="2">The sequence shown here is derived from an EMBL/GenBank/DDBJ whole genome shotgun (WGS) entry which is preliminary data.</text>
</comment>
<evidence type="ECO:0000313" key="3">
    <source>
        <dbReference type="Proteomes" id="UP001302676"/>
    </source>
</evidence>
<proteinExistence type="predicted"/>
<dbReference type="Pfam" id="PF20183">
    <property type="entry name" value="DUF6546"/>
    <property type="match status" value="1"/>
</dbReference>
<feature type="domain" description="DUF6546" evidence="1">
    <location>
        <begin position="188"/>
        <end position="338"/>
    </location>
</feature>
<dbReference type="GeneID" id="87820709"/>
<dbReference type="AlphaFoldDB" id="A0AAN6V360"/>
<name>A0AAN6V360_9PEZI</name>
<evidence type="ECO:0000313" key="2">
    <source>
        <dbReference type="EMBL" id="KAK4142666.1"/>
    </source>
</evidence>
<protein>
    <recommendedName>
        <fullName evidence="1">DUF6546 domain-containing protein</fullName>
    </recommendedName>
</protein>
<evidence type="ECO:0000259" key="1">
    <source>
        <dbReference type="Pfam" id="PF20183"/>
    </source>
</evidence>
<accession>A0AAN6V360</accession>
<dbReference type="Proteomes" id="UP001302676">
    <property type="component" value="Unassembled WGS sequence"/>
</dbReference>